<dbReference type="Proteomes" id="UP001196301">
    <property type="component" value="Unassembled WGS sequence"/>
</dbReference>
<keyword evidence="6" id="KW-0631">Potassium channel</keyword>
<dbReference type="PANTHER" id="PTHR31462:SF5">
    <property type="entry name" value="ENDOSOMAL_LYSOSOMAL PROTON CHANNEL TMEM175"/>
    <property type="match status" value="1"/>
</dbReference>
<comment type="catalytic activity">
    <reaction evidence="12">
        <text>K(+)(in) = K(+)(out)</text>
        <dbReference type="Rhea" id="RHEA:29463"/>
        <dbReference type="ChEBI" id="CHEBI:29103"/>
    </reaction>
</comment>
<evidence type="ECO:0000256" key="5">
    <source>
        <dbReference type="ARBA" id="ARBA00022692"/>
    </source>
</evidence>
<sequence length="212" mass="25017">MDISKNRLEAFSDGVIAIIITIMVLDIPMPKSFTFDGLKTVLTSFFIYFISFIVVGSQWFKHHYLFSICNKISSKVVWRNILYLFFLSLMPYFTRLIIEYPREVVPAIGYDIVFLLLMLSFSFMQHGVIEIMLKDQNKHFINKIKERRANQKFQLILIIVFVIFVGLIFYLSFYNPTISIIFFVILPVLSSLSYLWGDSRFSRGIRKKMIKR</sequence>
<keyword evidence="7" id="KW-0630">Potassium</keyword>
<evidence type="ECO:0000256" key="6">
    <source>
        <dbReference type="ARBA" id="ARBA00022826"/>
    </source>
</evidence>
<comment type="subcellular location">
    <subcellularLocation>
        <location evidence="1">Membrane</location>
        <topology evidence="1">Multi-pass membrane protein</topology>
    </subcellularLocation>
</comment>
<evidence type="ECO:0000256" key="7">
    <source>
        <dbReference type="ARBA" id="ARBA00022958"/>
    </source>
</evidence>
<feature type="transmembrane region" description="Helical" evidence="13">
    <location>
        <begin position="41"/>
        <end position="60"/>
    </location>
</feature>
<dbReference type="EMBL" id="JAHLOQ010000005">
    <property type="protein sequence ID" value="MBU5335488.1"/>
    <property type="molecule type" value="Genomic_DNA"/>
</dbReference>
<evidence type="ECO:0000256" key="11">
    <source>
        <dbReference type="ARBA" id="ARBA00023303"/>
    </source>
</evidence>
<comment type="similarity">
    <text evidence="2">Belongs to the TMEM175 family.</text>
</comment>
<gene>
    <name evidence="14" type="ORF">KQI20_03455</name>
</gene>
<evidence type="ECO:0000313" key="15">
    <source>
        <dbReference type="Proteomes" id="UP001196301"/>
    </source>
</evidence>
<keyword evidence="5 13" id="KW-0812">Transmembrane</keyword>
<evidence type="ECO:0000256" key="12">
    <source>
        <dbReference type="ARBA" id="ARBA00034430"/>
    </source>
</evidence>
<accession>A0ABS6DUH6</accession>
<feature type="transmembrane region" description="Helical" evidence="13">
    <location>
        <begin position="81"/>
        <end position="98"/>
    </location>
</feature>
<keyword evidence="9" id="KW-0406">Ion transport</keyword>
<evidence type="ECO:0000256" key="4">
    <source>
        <dbReference type="ARBA" id="ARBA00022538"/>
    </source>
</evidence>
<keyword evidence="11" id="KW-0407">Ion channel</keyword>
<keyword evidence="3" id="KW-0813">Transport</keyword>
<feature type="transmembrane region" description="Helical" evidence="13">
    <location>
        <begin position="178"/>
        <end position="197"/>
    </location>
</feature>
<evidence type="ECO:0000313" key="14">
    <source>
        <dbReference type="EMBL" id="MBU5335488.1"/>
    </source>
</evidence>
<keyword evidence="8 13" id="KW-1133">Transmembrane helix</keyword>
<evidence type="ECO:0000256" key="13">
    <source>
        <dbReference type="SAM" id="Phobius"/>
    </source>
</evidence>
<dbReference type="InterPro" id="IPR010617">
    <property type="entry name" value="TMEM175-like"/>
</dbReference>
<evidence type="ECO:0000256" key="9">
    <source>
        <dbReference type="ARBA" id="ARBA00023065"/>
    </source>
</evidence>
<comment type="caution">
    <text evidence="14">The sequence shown here is derived from an EMBL/GenBank/DDBJ whole genome shotgun (WGS) entry which is preliminary data.</text>
</comment>
<keyword evidence="15" id="KW-1185">Reference proteome</keyword>
<proteinExistence type="inferred from homology"/>
<name>A0ABS6DUH6_9FIRM</name>
<feature type="transmembrane region" description="Helical" evidence="13">
    <location>
        <begin position="110"/>
        <end position="133"/>
    </location>
</feature>
<keyword evidence="10 13" id="KW-0472">Membrane</keyword>
<evidence type="ECO:0000256" key="1">
    <source>
        <dbReference type="ARBA" id="ARBA00004141"/>
    </source>
</evidence>
<feature type="transmembrane region" description="Helical" evidence="13">
    <location>
        <begin position="12"/>
        <end position="29"/>
    </location>
</feature>
<organism evidence="14 15">
    <name type="scientific">Intestinibacter bartlettii</name>
    <dbReference type="NCBI Taxonomy" id="261299"/>
    <lineage>
        <taxon>Bacteria</taxon>
        <taxon>Bacillati</taxon>
        <taxon>Bacillota</taxon>
        <taxon>Clostridia</taxon>
        <taxon>Peptostreptococcales</taxon>
        <taxon>Peptostreptococcaceae</taxon>
        <taxon>Intestinibacter</taxon>
    </lineage>
</organism>
<reference evidence="14 15" key="1">
    <citation type="submission" date="2021-06" db="EMBL/GenBank/DDBJ databases">
        <authorList>
            <person name="Sun Q."/>
            <person name="Li D."/>
        </authorList>
    </citation>
    <scope>NUCLEOTIDE SEQUENCE [LARGE SCALE GENOMIC DNA]</scope>
    <source>
        <strain evidence="14 15">N19</strain>
    </source>
</reference>
<evidence type="ECO:0000256" key="3">
    <source>
        <dbReference type="ARBA" id="ARBA00022448"/>
    </source>
</evidence>
<dbReference type="PANTHER" id="PTHR31462">
    <property type="entry name" value="ENDOSOMAL/LYSOSOMAL POTASSIUM CHANNEL TMEM175"/>
    <property type="match status" value="1"/>
</dbReference>
<dbReference type="RefSeq" id="WP_216568623.1">
    <property type="nucleotide sequence ID" value="NZ_JAHLOQ010000005.1"/>
</dbReference>
<evidence type="ECO:0000256" key="8">
    <source>
        <dbReference type="ARBA" id="ARBA00022989"/>
    </source>
</evidence>
<evidence type="ECO:0000256" key="2">
    <source>
        <dbReference type="ARBA" id="ARBA00006920"/>
    </source>
</evidence>
<feature type="transmembrane region" description="Helical" evidence="13">
    <location>
        <begin position="153"/>
        <end position="172"/>
    </location>
</feature>
<dbReference type="Pfam" id="PF06736">
    <property type="entry name" value="TMEM175"/>
    <property type="match status" value="1"/>
</dbReference>
<keyword evidence="4" id="KW-0633">Potassium transport</keyword>
<protein>
    <submittedName>
        <fullName evidence="14">DUF1211 domain-containing protein</fullName>
    </submittedName>
</protein>
<evidence type="ECO:0000256" key="10">
    <source>
        <dbReference type="ARBA" id="ARBA00023136"/>
    </source>
</evidence>